<evidence type="ECO:0000256" key="1">
    <source>
        <dbReference type="SAM" id="MobiDB-lite"/>
    </source>
</evidence>
<protein>
    <submittedName>
        <fullName evidence="2">Uncharacterized protein</fullName>
    </submittedName>
</protein>
<proteinExistence type="predicted"/>
<sequence length="149" mass="16205">MPNRVMPPTERAARDVLNVHVRKGVLTRSEANATIRMGLAIAENTVRKHYSPGQTLYYAGKVAAAREDLNAAATPGAIRQTRHRLITCEMMLAVYKAIQADDPNLAPEDTLTAKQAEMVMGTVREVAREEREKAATTPAVGAPRELAVA</sequence>
<comment type="caution">
    <text evidence="2">The sequence shown here is derived from an EMBL/GenBank/DDBJ whole genome shotgun (WGS) entry which is preliminary data.</text>
</comment>
<feature type="region of interest" description="Disordered" evidence="1">
    <location>
        <begin position="129"/>
        <end position="149"/>
    </location>
</feature>
<name>A0ABW6JDN7_STRCE</name>
<dbReference type="Proteomes" id="UP001600650">
    <property type="component" value="Unassembled WGS sequence"/>
</dbReference>
<keyword evidence="3" id="KW-1185">Reference proteome</keyword>
<dbReference type="EMBL" id="JBHVBU010000021">
    <property type="protein sequence ID" value="MFE7963468.1"/>
    <property type="molecule type" value="Genomic_DNA"/>
</dbReference>
<evidence type="ECO:0000313" key="2">
    <source>
        <dbReference type="EMBL" id="MFE7963468.1"/>
    </source>
</evidence>
<organism evidence="2 3">
    <name type="scientific">Streptomyces cellulosae</name>
    <dbReference type="NCBI Taxonomy" id="1968"/>
    <lineage>
        <taxon>Bacteria</taxon>
        <taxon>Bacillati</taxon>
        <taxon>Actinomycetota</taxon>
        <taxon>Actinomycetes</taxon>
        <taxon>Kitasatosporales</taxon>
        <taxon>Streptomycetaceae</taxon>
        <taxon>Streptomyces</taxon>
    </lineage>
</organism>
<gene>
    <name evidence="2" type="ORF">ACFU0X_10500</name>
</gene>
<dbReference type="RefSeq" id="WP_381726268.1">
    <property type="nucleotide sequence ID" value="NZ_JBHVBU010000021.1"/>
</dbReference>
<evidence type="ECO:0000313" key="3">
    <source>
        <dbReference type="Proteomes" id="UP001600650"/>
    </source>
</evidence>
<accession>A0ABW6JDN7</accession>
<reference evidence="2 3" key="1">
    <citation type="submission" date="2024-09" db="EMBL/GenBank/DDBJ databases">
        <title>The Natural Products Discovery Center: Release of the First 8490 Sequenced Strains for Exploring Actinobacteria Biosynthetic Diversity.</title>
        <authorList>
            <person name="Kalkreuter E."/>
            <person name="Kautsar S.A."/>
            <person name="Yang D."/>
            <person name="Bader C.D."/>
            <person name="Teijaro C.N."/>
            <person name="Fluegel L."/>
            <person name="Davis C.M."/>
            <person name="Simpson J.R."/>
            <person name="Lauterbach L."/>
            <person name="Steele A.D."/>
            <person name="Gui C."/>
            <person name="Meng S."/>
            <person name="Li G."/>
            <person name="Viehrig K."/>
            <person name="Ye F."/>
            <person name="Su P."/>
            <person name="Kiefer A.F."/>
            <person name="Nichols A."/>
            <person name="Cepeda A.J."/>
            <person name="Yan W."/>
            <person name="Fan B."/>
            <person name="Jiang Y."/>
            <person name="Adhikari A."/>
            <person name="Zheng C.-J."/>
            <person name="Schuster L."/>
            <person name="Cowan T.M."/>
            <person name="Smanski M.J."/>
            <person name="Chevrette M.G."/>
            <person name="De Carvalho L.P.S."/>
            <person name="Shen B."/>
        </authorList>
    </citation>
    <scope>NUCLEOTIDE SEQUENCE [LARGE SCALE GENOMIC DNA]</scope>
    <source>
        <strain evidence="2 3">NPDC057399</strain>
    </source>
</reference>